<dbReference type="Gene3D" id="3.30.420.10">
    <property type="entry name" value="Ribonuclease H-like superfamily/Ribonuclease H"/>
    <property type="match status" value="1"/>
</dbReference>
<dbReference type="GO" id="GO:0008408">
    <property type="term" value="F:3'-5' exonuclease activity"/>
    <property type="evidence" value="ECO:0007669"/>
    <property type="project" value="TreeGrafter"/>
</dbReference>
<keyword evidence="6" id="KW-1185">Reference proteome</keyword>
<evidence type="ECO:0000313" key="5">
    <source>
        <dbReference type="EMBL" id="PWQ94368.1"/>
    </source>
</evidence>
<evidence type="ECO:0000256" key="3">
    <source>
        <dbReference type="ARBA" id="ARBA00022839"/>
    </source>
</evidence>
<proteinExistence type="predicted"/>
<dbReference type="SMART" id="SM00479">
    <property type="entry name" value="EXOIII"/>
    <property type="match status" value="1"/>
</dbReference>
<dbReference type="PANTHER" id="PTHR30231:SF4">
    <property type="entry name" value="PROTEIN NEN2"/>
    <property type="match status" value="1"/>
</dbReference>
<evidence type="ECO:0000313" key="6">
    <source>
        <dbReference type="Proteomes" id="UP000245539"/>
    </source>
</evidence>
<dbReference type="InterPro" id="IPR036397">
    <property type="entry name" value="RNaseH_sf"/>
</dbReference>
<dbReference type="GO" id="GO:0003676">
    <property type="term" value="F:nucleic acid binding"/>
    <property type="evidence" value="ECO:0007669"/>
    <property type="project" value="InterPro"/>
</dbReference>
<dbReference type="PANTHER" id="PTHR30231">
    <property type="entry name" value="DNA POLYMERASE III SUBUNIT EPSILON"/>
    <property type="match status" value="1"/>
</dbReference>
<dbReference type="GO" id="GO:0006259">
    <property type="term" value="P:DNA metabolic process"/>
    <property type="evidence" value="ECO:0007669"/>
    <property type="project" value="UniProtKB-ARBA"/>
</dbReference>
<dbReference type="Pfam" id="PF00929">
    <property type="entry name" value="RNase_T"/>
    <property type="match status" value="1"/>
</dbReference>
<dbReference type="InterPro" id="IPR013520">
    <property type="entry name" value="Ribonucl_H"/>
</dbReference>
<dbReference type="Proteomes" id="UP000245539">
    <property type="component" value="Unassembled WGS sequence"/>
</dbReference>
<dbReference type="SUPFAM" id="SSF53098">
    <property type="entry name" value="Ribonuclease H-like"/>
    <property type="match status" value="1"/>
</dbReference>
<feature type="domain" description="Exonuclease" evidence="4">
    <location>
        <begin position="9"/>
        <end position="183"/>
    </location>
</feature>
<dbReference type="OrthoDB" id="5497329at2"/>
<dbReference type="InterPro" id="IPR012337">
    <property type="entry name" value="RNaseH-like_sf"/>
</dbReference>
<accession>A0A317C771</accession>
<dbReference type="CDD" id="cd06127">
    <property type="entry name" value="DEDDh"/>
    <property type="match status" value="1"/>
</dbReference>
<dbReference type="EMBL" id="QGKM01000056">
    <property type="protein sequence ID" value="PWQ94368.1"/>
    <property type="molecule type" value="Genomic_DNA"/>
</dbReference>
<keyword evidence="1" id="KW-0540">Nuclease</keyword>
<evidence type="ECO:0000256" key="1">
    <source>
        <dbReference type="ARBA" id="ARBA00022722"/>
    </source>
</evidence>
<name>A0A317C771_9GAMM</name>
<keyword evidence="2" id="KW-0378">Hydrolase</keyword>
<dbReference type="GO" id="GO:0005829">
    <property type="term" value="C:cytosol"/>
    <property type="evidence" value="ECO:0007669"/>
    <property type="project" value="TreeGrafter"/>
</dbReference>
<reference evidence="5 6" key="1">
    <citation type="submission" date="2018-05" db="EMBL/GenBank/DDBJ databases">
        <title>Leucothrix arctica sp. nov., isolated from Arctic seawater.</title>
        <authorList>
            <person name="Choi A."/>
            <person name="Baek K."/>
        </authorList>
    </citation>
    <scope>NUCLEOTIDE SEQUENCE [LARGE SCALE GENOMIC DNA]</scope>
    <source>
        <strain evidence="5 6">JCM 18388</strain>
    </source>
</reference>
<keyword evidence="3" id="KW-0269">Exonuclease</keyword>
<sequence length="194" mass="21546">MDCPIAQVPLLALDFETTGLNPKVDHILSAGYLTVDQDEIILGSSHHAIIDTDCALREENVIIHQITDDHKAQGQSLEQTISDLLAALSGKVMLVHFAHIERSFLNHACERLYGMAPIYPIIDTFMLAQRRMDMKSAGYDPSELRLSNLRETANLPRYSAHNALTDALATAELLFAEVSMMNHKTSPPLKNLIL</sequence>
<protein>
    <submittedName>
        <fullName evidence="5">DNA polymerase III subunit epsilon</fullName>
    </submittedName>
</protein>
<dbReference type="AlphaFoldDB" id="A0A317C771"/>
<gene>
    <name evidence="5" type="ORF">DKW60_17090</name>
</gene>
<evidence type="ECO:0000256" key="2">
    <source>
        <dbReference type="ARBA" id="ARBA00022801"/>
    </source>
</evidence>
<comment type="caution">
    <text evidence="5">The sequence shown here is derived from an EMBL/GenBank/DDBJ whole genome shotgun (WGS) entry which is preliminary data.</text>
</comment>
<evidence type="ECO:0000259" key="4">
    <source>
        <dbReference type="SMART" id="SM00479"/>
    </source>
</evidence>
<organism evidence="5 6">
    <name type="scientific">Leucothrix pacifica</name>
    <dbReference type="NCBI Taxonomy" id="1247513"/>
    <lineage>
        <taxon>Bacteria</taxon>
        <taxon>Pseudomonadati</taxon>
        <taxon>Pseudomonadota</taxon>
        <taxon>Gammaproteobacteria</taxon>
        <taxon>Thiotrichales</taxon>
        <taxon>Thiotrichaceae</taxon>
        <taxon>Leucothrix</taxon>
    </lineage>
</organism>